<dbReference type="SUPFAM" id="SSF50331">
    <property type="entry name" value="MOP-like"/>
    <property type="match status" value="1"/>
</dbReference>
<keyword evidence="2" id="KW-1185">Reference proteome</keyword>
<dbReference type="Proteomes" id="UP001319921">
    <property type="component" value="Chromosome"/>
</dbReference>
<proteinExistence type="predicted"/>
<dbReference type="EMBL" id="AP025226">
    <property type="protein sequence ID" value="BDB98335.1"/>
    <property type="molecule type" value="Genomic_DNA"/>
</dbReference>
<protein>
    <submittedName>
        <fullName evidence="1">Uncharacterized protein</fullName>
    </submittedName>
</protein>
<dbReference type="GeneID" id="68866083"/>
<dbReference type="KEGG" id="scas:SACC_13520"/>
<dbReference type="Gene3D" id="2.40.50.140">
    <property type="entry name" value="Nucleic acid-binding proteins"/>
    <property type="match status" value="1"/>
</dbReference>
<evidence type="ECO:0000313" key="1">
    <source>
        <dbReference type="EMBL" id="BDB98335.1"/>
    </source>
</evidence>
<dbReference type="InterPro" id="IPR012340">
    <property type="entry name" value="NA-bd_OB-fold"/>
</dbReference>
<dbReference type="RefSeq" id="WP_229572226.1">
    <property type="nucleotide sequence ID" value="NZ_AP025226.1"/>
</dbReference>
<sequence length="89" mass="10560">MNFVNAKVFKIDFEGEIGFRPEWVNLDDKVFECEVESSEIIGDSYYVSCRMETENFVIRADRKYDIGEKLKFSITKYYKYINGKLANNF</sequence>
<evidence type="ECO:0000313" key="2">
    <source>
        <dbReference type="Proteomes" id="UP001319921"/>
    </source>
</evidence>
<organism evidence="1 2">
    <name type="scientific">Saccharolobus caldissimus</name>
    <dbReference type="NCBI Taxonomy" id="1702097"/>
    <lineage>
        <taxon>Archaea</taxon>
        <taxon>Thermoproteota</taxon>
        <taxon>Thermoprotei</taxon>
        <taxon>Sulfolobales</taxon>
        <taxon>Sulfolobaceae</taxon>
        <taxon>Saccharolobus</taxon>
    </lineage>
</organism>
<dbReference type="InterPro" id="IPR008995">
    <property type="entry name" value="Mo/tungstate-bd_C_term_dom"/>
</dbReference>
<name>A0AAQ4CRA4_9CREN</name>
<dbReference type="AlphaFoldDB" id="A0AAQ4CRA4"/>
<reference evidence="1 2" key="1">
    <citation type="journal article" date="2022" name="Microbiol. Resour. Announc.">
        <title>Complete Genome Sequence of the Hyperthermophilic and Acidophilic Archaeon Saccharolobus caldissimus Strain HS-3T.</title>
        <authorList>
            <person name="Sakai H.D."/>
            <person name="Kurosawa N."/>
        </authorList>
    </citation>
    <scope>NUCLEOTIDE SEQUENCE [LARGE SCALE GENOMIC DNA]</scope>
    <source>
        <strain evidence="1 2">JCM32116</strain>
    </source>
</reference>
<gene>
    <name evidence="1" type="ORF">SACC_13520</name>
</gene>
<accession>A0AAQ4CRA4</accession>